<keyword evidence="3" id="KW-1185">Reference proteome</keyword>
<comment type="caution">
    <text evidence="2">The sequence shown here is derived from an EMBL/GenBank/DDBJ whole genome shotgun (WGS) entry which is preliminary data.</text>
</comment>
<evidence type="ECO:0000313" key="3">
    <source>
        <dbReference type="Proteomes" id="UP000634136"/>
    </source>
</evidence>
<reference evidence="2" key="1">
    <citation type="submission" date="2020-09" db="EMBL/GenBank/DDBJ databases">
        <title>Genome-Enabled Discovery of Anthraquinone Biosynthesis in Senna tora.</title>
        <authorList>
            <person name="Kang S.-H."/>
            <person name="Pandey R.P."/>
            <person name="Lee C.-M."/>
            <person name="Sim J.-S."/>
            <person name="Jeong J.-T."/>
            <person name="Choi B.-S."/>
            <person name="Jung M."/>
            <person name="Ginzburg D."/>
            <person name="Zhao K."/>
            <person name="Won S.Y."/>
            <person name="Oh T.-J."/>
            <person name="Yu Y."/>
            <person name="Kim N.-H."/>
            <person name="Lee O.R."/>
            <person name="Lee T.-H."/>
            <person name="Bashyal P."/>
            <person name="Kim T.-S."/>
            <person name="Lee W.-H."/>
            <person name="Kawkins C."/>
            <person name="Kim C.-K."/>
            <person name="Kim J.S."/>
            <person name="Ahn B.O."/>
            <person name="Rhee S.Y."/>
            <person name="Sohng J.K."/>
        </authorList>
    </citation>
    <scope>NUCLEOTIDE SEQUENCE</scope>
    <source>
        <tissue evidence="2">Leaf</tissue>
    </source>
</reference>
<sequence>MDIWRGGKGSDEVEKKTEADAELEKG</sequence>
<proteinExistence type="predicted"/>
<feature type="region of interest" description="Disordered" evidence="1">
    <location>
        <begin position="1"/>
        <end position="26"/>
    </location>
</feature>
<name>A0A834X9M7_9FABA</name>
<organism evidence="2 3">
    <name type="scientific">Senna tora</name>
    <dbReference type="NCBI Taxonomy" id="362788"/>
    <lineage>
        <taxon>Eukaryota</taxon>
        <taxon>Viridiplantae</taxon>
        <taxon>Streptophyta</taxon>
        <taxon>Embryophyta</taxon>
        <taxon>Tracheophyta</taxon>
        <taxon>Spermatophyta</taxon>
        <taxon>Magnoliopsida</taxon>
        <taxon>eudicotyledons</taxon>
        <taxon>Gunneridae</taxon>
        <taxon>Pentapetalae</taxon>
        <taxon>rosids</taxon>
        <taxon>fabids</taxon>
        <taxon>Fabales</taxon>
        <taxon>Fabaceae</taxon>
        <taxon>Caesalpinioideae</taxon>
        <taxon>Cassia clade</taxon>
        <taxon>Senna</taxon>
    </lineage>
</organism>
<feature type="compositionally biased region" description="Basic and acidic residues" evidence="1">
    <location>
        <begin position="8"/>
        <end position="26"/>
    </location>
</feature>
<dbReference type="Proteomes" id="UP000634136">
    <property type="component" value="Unassembled WGS sequence"/>
</dbReference>
<evidence type="ECO:0000256" key="1">
    <source>
        <dbReference type="SAM" id="MobiDB-lite"/>
    </source>
</evidence>
<protein>
    <submittedName>
        <fullName evidence="2">Uncharacterized protein</fullName>
    </submittedName>
</protein>
<dbReference type="EMBL" id="JAAIUW010000002">
    <property type="protein sequence ID" value="KAF7840775.1"/>
    <property type="molecule type" value="Genomic_DNA"/>
</dbReference>
<evidence type="ECO:0000313" key="2">
    <source>
        <dbReference type="EMBL" id="KAF7840775.1"/>
    </source>
</evidence>
<gene>
    <name evidence="2" type="ORF">G2W53_003073</name>
</gene>
<dbReference type="AlphaFoldDB" id="A0A834X9M7"/>
<accession>A0A834X9M7</accession>